<dbReference type="RefSeq" id="WP_215232698.1">
    <property type="nucleotide sequence ID" value="NZ_CAJRAU010000002.1"/>
</dbReference>
<name>A0ABM8UM51_9BACT</name>
<reference evidence="4 5" key="1">
    <citation type="submission" date="2021-04" db="EMBL/GenBank/DDBJ databases">
        <authorList>
            <person name="Rodrigo-Torres L."/>
            <person name="Arahal R. D."/>
            <person name="Lucena T."/>
        </authorList>
    </citation>
    <scope>NUCLEOTIDE SEQUENCE [LARGE SCALE GENOMIC DNA]</scope>
    <source>
        <strain evidence="4 5">CECT 9623</strain>
    </source>
</reference>
<gene>
    <name evidence="4" type="ORF">DYBT9623_01287</name>
</gene>
<dbReference type="EC" id="2.4.1.281" evidence="4"/>
<keyword evidence="1 4" id="KW-0328">Glycosyltransferase</keyword>
<comment type="similarity">
    <text evidence="3">Belongs to the glycosyl hydrolase 130 family.</text>
</comment>
<organism evidence="4 5">
    <name type="scientific">Dyadobacter linearis</name>
    <dbReference type="NCBI Taxonomy" id="2823330"/>
    <lineage>
        <taxon>Bacteria</taxon>
        <taxon>Pseudomonadati</taxon>
        <taxon>Bacteroidota</taxon>
        <taxon>Cytophagia</taxon>
        <taxon>Cytophagales</taxon>
        <taxon>Spirosomataceae</taxon>
        <taxon>Dyadobacter</taxon>
    </lineage>
</organism>
<dbReference type="PANTHER" id="PTHR34106">
    <property type="entry name" value="GLYCOSIDASE"/>
    <property type="match status" value="1"/>
</dbReference>
<evidence type="ECO:0000256" key="2">
    <source>
        <dbReference type="ARBA" id="ARBA00022679"/>
    </source>
</evidence>
<accession>A0ABM8UM51</accession>
<proteinExistence type="inferred from homology"/>
<dbReference type="Proteomes" id="UP000679725">
    <property type="component" value="Unassembled WGS sequence"/>
</dbReference>
<dbReference type="Pfam" id="PF04041">
    <property type="entry name" value="Glyco_hydro_130"/>
    <property type="match status" value="1"/>
</dbReference>
<dbReference type="EMBL" id="CAJRAU010000002">
    <property type="protein sequence ID" value="CAG5068556.1"/>
    <property type="molecule type" value="Genomic_DNA"/>
</dbReference>
<protein>
    <submittedName>
        <fullName evidence="4">4-O-beta-D-mannosyl-D-glucose phosphorylase</fullName>
        <ecNumber evidence="4">2.4.1.281</ecNumber>
    </submittedName>
</protein>
<dbReference type="Gene3D" id="2.115.10.20">
    <property type="entry name" value="Glycosyl hydrolase domain, family 43"/>
    <property type="match status" value="1"/>
</dbReference>
<comment type="caution">
    <text evidence="4">The sequence shown here is derived from an EMBL/GenBank/DDBJ whole genome shotgun (WGS) entry which is preliminary data.</text>
</comment>
<dbReference type="GO" id="GO:0016757">
    <property type="term" value="F:glycosyltransferase activity"/>
    <property type="evidence" value="ECO:0007669"/>
    <property type="project" value="UniProtKB-KW"/>
</dbReference>
<keyword evidence="5" id="KW-1185">Reference proteome</keyword>
<evidence type="ECO:0000313" key="5">
    <source>
        <dbReference type="Proteomes" id="UP000679725"/>
    </source>
</evidence>
<dbReference type="SUPFAM" id="SSF75005">
    <property type="entry name" value="Arabinanase/levansucrase/invertase"/>
    <property type="match status" value="1"/>
</dbReference>
<dbReference type="InterPro" id="IPR023296">
    <property type="entry name" value="Glyco_hydro_beta-prop_sf"/>
</dbReference>
<sequence length="493" mass="56131">MSIHIIRKDTVFQPDSSRVIARFLFSSEERSTLLIERILGLSEQEQNQELSNVFRKYAKRHRNILRIFERHFNKLAHILDKMNIAAHSLSTTQKMLIGSYFTMEYSIEAAAFFNPSIVEDPDQSRIGFGEKRVILSFRATGEGHISSIVFRSAIIDQNNTINVEPPGRMLDAPEHVRNHVYKKDTFLAKLGEMQNMETAAYAVIEGKLTKTFTYEELKRYVDETRKEVPTTQSSQVLLREVMWLASSHYEMDFSLDTDISERVIFPIADTEKRGIEDARFVKFTSESNETIYYATYTAYDGMSILPKLLMTRDFYHFKVLPIHGEIAQNKGMALFPRKINGKYAMLCRIDGVNNYIAFSDNISIWRDAVMIQSPKYPWEFVQIGNCGSPLETEAGWLVLTHGVGPMREYVLGASLFAIDNPEMEIGRLSQPLLLPNRKEREGYVPNVVYSCGALIHNGNLIIPYAMSDYASTYAAVDLAELLAELTSSAISAV</sequence>
<evidence type="ECO:0000256" key="3">
    <source>
        <dbReference type="ARBA" id="ARBA00024356"/>
    </source>
</evidence>
<evidence type="ECO:0000256" key="1">
    <source>
        <dbReference type="ARBA" id="ARBA00022676"/>
    </source>
</evidence>
<keyword evidence="2 4" id="KW-0808">Transferase</keyword>
<dbReference type="CDD" id="cd18613">
    <property type="entry name" value="GH130"/>
    <property type="match status" value="1"/>
</dbReference>
<dbReference type="PANTHER" id="PTHR34106:SF4">
    <property type="entry name" value="BLL5143 PROTEIN"/>
    <property type="match status" value="1"/>
</dbReference>
<evidence type="ECO:0000313" key="4">
    <source>
        <dbReference type="EMBL" id="CAG5068556.1"/>
    </source>
</evidence>
<dbReference type="InterPro" id="IPR007184">
    <property type="entry name" value="Mannoside_phosphorylase"/>
</dbReference>